<accession>A0ABQ0YIR3</accession>
<keyword evidence="2" id="KW-1185">Reference proteome</keyword>
<evidence type="ECO:0000313" key="2">
    <source>
        <dbReference type="Proteomes" id="UP000325466"/>
    </source>
</evidence>
<evidence type="ECO:0000313" key="1">
    <source>
        <dbReference type="EMBL" id="GES36438.1"/>
    </source>
</evidence>
<protein>
    <submittedName>
        <fullName evidence="1">Uncharacterized protein</fullName>
    </submittedName>
</protein>
<comment type="caution">
    <text evidence="1">The sequence shown here is derived from an EMBL/GenBank/DDBJ whole genome shotgun (WGS) entry which is preliminary data.</text>
</comment>
<organism evidence="1 2">
    <name type="scientific">Rhodococcus aetherivorans</name>
    <dbReference type="NCBI Taxonomy" id="191292"/>
    <lineage>
        <taxon>Bacteria</taxon>
        <taxon>Bacillati</taxon>
        <taxon>Actinomycetota</taxon>
        <taxon>Actinomycetes</taxon>
        <taxon>Mycobacteriales</taxon>
        <taxon>Nocardiaceae</taxon>
        <taxon>Rhodococcus</taxon>
    </lineage>
</organism>
<proteinExistence type="predicted"/>
<name>A0ABQ0YIR3_9NOCA</name>
<sequence>MGRAQPRGRTPLWSPAALDHALGAATDRIGWVQFEARCPE</sequence>
<reference evidence="1 2" key="1">
    <citation type="journal article" date="2018" name="Biodegradation">
        <title>1,4-Dioxane degradation characteristics of Rhodococcus aetherivorans JCM 14343.</title>
        <authorList>
            <person name="Inoue D."/>
            <person name="Tsunoda T."/>
            <person name="Yamamoto N."/>
            <person name="Ike M."/>
            <person name="Sei K."/>
        </authorList>
    </citation>
    <scope>NUCLEOTIDE SEQUENCE [LARGE SCALE GENOMIC DNA]</scope>
    <source>
        <strain evidence="1 2">JCM 14343</strain>
    </source>
</reference>
<dbReference type="Proteomes" id="UP000325466">
    <property type="component" value="Unassembled WGS sequence"/>
</dbReference>
<gene>
    <name evidence="1" type="ORF">RAJCM14343_1689</name>
</gene>
<dbReference type="EMBL" id="BLAH01000063">
    <property type="protein sequence ID" value="GES36438.1"/>
    <property type="molecule type" value="Genomic_DNA"/>
</dbReference>